<dbReference type="KEGG" id="gfl:GRFL_1443"/>
<proteinExistence type="inferred from homology"/>
<keyword evidence="3 4" id="KW-0418">Kinase</keyword>
<dbReference type="Pfam" id="PF00370">
    <property type="entry name" value="FGGY_N"/>
    <property type="match status" value="1"/>
</dbReference>
<reference evidence="4 5" key="1">
    <citation type="submission" date="2016-07" db="EMBL/GenBank/DDBJ databases">
        <title>Multi-omics approach to identify versatile polysaccharide utilization systems of a marine flavobacterium Gramella flava.</title>
        <authorList>
            <person name="Tang K."/>
        </authorList>
    </citation>
    <scope>NUCLEOTIDE SEQUENCE [LARGE SCALE GENOMIC DNA]</scope>
    <source>
        <strain evidence="4 5">JLT2011</strain>
    </source>
</reference>
<dbReference type="OrthoDB" id="9786272at2"/>
<keyword evidence="2 4" id="KW-0808">Transferase</keyword>
<evidence type="ECO:0000313" key="4">
    <source>
        <dbReference type="EMBL" id="APU68167.1"/>
    </source>
</evidence>
<dbReference type="InterPro" id="IPR050406">
    <property type="entry name" value="FGGY_Carb_Kinase"/>
</dbReference>
<accession>A0A1L7I3H8</accession>
<gene>
    <name evidence="4" type="ORF">GRFL_1443</name>
</gene>
<dbReference type="STRING" id="1229726.GRFL_1443"/>
<evidence type="ECO:0000256" key="3">
    <source>
        <dbReference type="ARBA" id="ARBA00022777"/>
    </source>
</evidence>
<dbReference type="InterPro" id="IPR018484">
    <property type="entry name" value="FGGY_N"/>
</dbReference>
<protein>
    <submittedName>
        <fullName evidence="4">Rhamnulokinase RhaK in alpha-proteobacteria</fullName>
        <ecNumber evidence="4">2.7.1.5</ecNumber>
    </submittedName>
</protein>
<dbReference type="CDD" id="cd07772">
    <property type="entry name" value="ASKHA_NBD_FGGY_NaCK-like"/>
    <property type="match status" value="1"/>
</dbReference>
<dbReference type="Gene3D" id="3.30.420.40">
    <property type="match status" value="2"/>
</dbReference>
<name>A0A1L7I3H8_9FLAO</name>
<evidence type="ECO:0000256" key="1">
    <source>
        <dbReference type="ARBA" id="ARBA00009156"/>
    </source>
</evidence>
<dbReference type="EMBL" id="CP016359">
    <property type="protein sequence ID" value="APU68167.1"/>
    <property type="molecule type" value="Genomic_DNA"/>
</dbReference>
<dbReference type="RefSeq" id="WP_083643969.1">
    <property type="nucleotide sequence ID" value="NZ_AMRU01000001.1"/>
</dbReference>
<dbReference type="InterPro" id="IPR043129">
    <property type="entry name" value="ATPase_NBD"/>
</dbReference>
<dbReference type="PANTHER" id="PTHR43095">
    <property type="entry name" value="SUGAR KINASE"/>
    <property type="match status" value="1"/>
</dbReference>
<dbReference type="EC" id="2.7.1.5" evidence="4"/>
<dbReference type="SUPFAM" id="SSF53067">
    <property type="entry name" value="Actin-like ATPase domain"/>
    <property type="match status" value="2"/>
</dbReference>
<organism evidence="4 5">
    <name type="scientific">Christiangramia flava JLT2011</name>
    <dbReference type="NCBI Taxonomy" id="1229726"/>
    <lineage>
        <taxon>Bacteria</taxon>
        <taxon>Pseudomonadati</taxon>
        <taxon>Bacteroidota</taxon>
        <taxon>Flavobacteriia</taxon>
        <taxon>Flavobacteriales</taxon>
        <taxon>Flavobacteriaceae</taxon>
        <taxon>Christiangramia</taxon>
    </lineage>
</organism>
<dbReference type="Proteomes" id="UP000186230">
    <property type="component" value="Chromosome"/>
</dbReference>
<keyword evidence="5" id="KW-1185">Reference proteome</keyword>
<sequence>MSQGKVTAVFDIGKTNKKFFLFDEEFQELHREYIRIDEIKDEDGYPTEDLESLKNWMRKVFNDILETEKYDISAINFSTYGASLVHLDENNEILTPLYNYTKDIDASVIESFYEKYGPEEDFEELTGSPKAGLLNSGMQLYWIKQTQPEIFKKIKYSLHLPQYLSYIFTGIPISEYTSIGCHTAMWDYKKRDYHSWIYEENIHLILPPIVSTETSFNMNYNGKRIKIGVGIHDSSAALLPYVRSIRENFILVSTGTWSISFNPFSDSKLSKLEVEKGCINYMRINGKAVKASRLFLGNEFKKQIEFLSDYYQVPKDFHKKILFDYDIYYEITKDFEPMFRWFSLETENMPSETIINYYNVEQAYHHLMIELVKVQAESIKTIEGNSSNYKLYVDGGFTDNNVYIQLLSHYLRNMSLRTTKSSLGSALGAALSISDKKLNSKFLKKNYSLKKHVPFIIN</sequence>
<evidence type="ECO:0000313" key="5">
    <source>
        <dbReference type="Proteomes" id="UP000186230"/>
    </source>
</evidence>
<evidence type="ECO:0000256" key="2">
    <source>
        <dbReference type="ARBA" id="ARBA00022679"/>
    </source>
</evidence>
<dbReference type="GO" id="GO:0008993">
    <property type="term" value="F:rhamnulokinase activity"/>
    <property type="evidence" value="ECO:0007669"/>
    <property type="project" value="UniProtKB-EC"/>
</dbReference>
<comment type="similarity">
    <text evidence="1">Belongs to the FGGY kinase family.</text>
</comment>
<dbReference type="AlphaFoldDB" id="A0A1L7I3H8"/>